<dbReference type="GO" id="GO:0022857">
    <property type="term" value="F:transmembrane transporter activity"/>
    <property type="evidence" value="ECO:0007669"/>
    <property type="project" value="InterPro"/>
</dbReference>
<evidence type="ECO:0000313" key="10">
    <source>
        <dbReference type="Proteomes" id="UP000190750"/>
    </source>
</evidence>
<keyword evidence="2" id="KW-1003">Cell membrane</keyword>
<accession>A0A1T1ARV9</accession>
<feature type="transmembrane region" description="Helical" evidence="7">
    <location>
        <begin position="170"/>
        <end position="191"/>
    </location>
</feature>
<dbReference type="GO" id="GO:0005886">
    <property type="term" value="C:plasma membrane"/>
    <property type="evidence" value="ECO:0007669"/>
    <property type="project" value="UniProtKB-SubCell"/>
</dbReference>
<feature type="transmembrane region" description="Helical" evidence="7">
    <location>
        <begin position="230"/>
        <end position="254"/>
    </location>
</feature>
<reference evidence="9 10" key="1">
    <citation type="submission" date="2017-01" db="EMBL/GenBank/DDBJ databases">
        <title>Genome sequencing of Rhodoferax fermentans JCM 7819.</title>
        <authorList>
            <person name="Kim Y.J."/>
            <person name="Farh M.E.-A."/>
            <person name="Yang D.-C."/>
        </authorList>
    </citation>
    <scope>NUCLEOTIDE SEQUENCE [LARGE SCALE GENOMIC DNA]</scope>
    <source>
        <strain evidence="9 10">JCM 7819</strain>
    </source>
</reference>
<organism evidence="9 10">
    <name type="scientific">Rhodoferax fermentans</name>
    <dbReference type="NCBI Taxonomy" id="28066"/>
    <lineage>
        <taxon>Bacteria</taxon>
        <taxon>Pseudomonadati</taxon>
        <taxon>Pseudomonadota</taxon>
        <taxon>Betaproteobacteria</taxon>
        <taxon>Burkholderiales</taxon>
        <taxon>Comamonadaceae</taxon>
        <taxon>Rhodoferax</taxon>
    </lineage>
</organism>
<dbReference type="RefSeq" id="WP_078364617.1">
    <property type="nucleotide sequence ID" value="NZ_MTJN01000002.1"/>
</dbReference>
<dbReference type="GO" id="GO:0015744">
    <property type="term" value="P:succinate transport"/>
    <property type="evidence" value="ECO:0007669"/>
    <property type="project" value="TreeGrafter"/>
</dbReference>
<dbReference type="PANTHER" id="PTHR34390">
    <property type="entry name" value="UPF0442 PROTEIN YJJB-RELATED"/>
    <property type="match status" value="1"/>
</dbReference>
<proteinExistence type="inferred from homology"/>
<keyword evidence="3 7" id="KW-0812">Transmembrane</keyword>
<dbReference type="PANTHER" id="PTHR34390:SF2">
    <property type="entry name" value="SUCCINATE TRANSPORTER SUBUNIT YJJP-RELATED"/>
    <property type="match status" value="1"/>
</dbReference>
<keyword evidence="5 7" id="KW-0472">Membrane</keyword>
<dbReference type="AlphaFoldDB" id="A0A1T1ARV9"/>
<evidence type="ECO:0000256" key="2">
    <source>
        <dbReference type="ARBA" id="ARBA00022475"/>
    </source>
</evidence>
<evidence type="ECO:0000256" key="7">
    <source>
        <dbReference type="SAM" id="Phobius"/>
    </source>
</evidence>
<dbReference type="InterPro" id="IPR010619">
    <property type="entry name" value="ThrE-like_N"/>
</dbReference>
<evidence type="ECO:0000256" key="4">
    <source>
        <dbReference type="ARBA" id="ARBA00022989"/>
    </source>
</evidence>
<gene>
    <name evidence="9" type="ORF">RF819_08695</name>
</gene>
<name>A0A1T1ARV9_RHOFE</name>
<keyword evidence="4 7" id="KW-1133">Transmembrane helix</keyword>
<dbReference type="Pfam" id="PF06738">
    <property type="entry name" value="ThrE"/>
    <property type="match status" value="1"/>
</dbReference>
<dbReference type="EMBL" id="MTJN01000002">
    <property type="protein sequence ID" value="OOV06797.1"/>
    <property type="molecule type" value="Genomic_DNA"/>
</dbReference>
<comment type="similarity">
    <text evidence="6">Belongs to the ThrE exporter (TC 2.A.79) family.</text>
</comment>
<sequence>MPTSHRSDYDELGELLLDIGVMLMVSGANTERIKITVERIANAFACVPDLLITNHALMLTLTYPDSNKVFTSVKWMPGMHLNFNLISDISTMSWQIVLEKWSVARIAEELKMLNRKPLYPRYLVLLLVALAGASFCRLFGGNLTEMLAVFVASFCGLYVRQEAIKLKFNFYVSIFFAAATAALVAGVYFHFHPDEVYSHAFSTSVLFLIPGVPMIHAISDLMDGHTLNGIVRGVNVMIMAFAIALGLTVALVAYKF</sequence>
<protein>
    <recommendedName>
        <fullName evidence="8">Threonine/serine exporter-like N-terminal domain-containing protein</fullName>
    </recommendedName>
</protein>
<keyword evidence="10" id="KW-1185">Reference proteome</keyword>
<comment type="caution">
    <text evidence="9">The sequence shown here is derived from an EMBL/GenBank/DDBJ whole genome shotgun (WGS) entry which is preliminary data.</text>
</comment>
<evidence type="ECO:0000313" key="9">
    <source>
        <dbReference type="EMBL" id="OOV06797.1"/>
    </source>
</evidence>
<feature type="transmembrane region" description="Helical" evidence="7">
    <location>
        <begin position="197"/>
        <end position="218"/>
    </location>
</feature>
<dbReference type="Proteomes" id="UP000190750">
    <property type="component" value="Unassembled WGS sequence"/>
</dbReference>
<evidence type="ECO:0000259" key="8">
    <source>
        <dbReference type="Pfam" id="PF06738"/>
    </source>
</evidence>
<dbReference type="InterPro" id="IPR050539">
    <property type="entry name" value="ThrE_Dicarb/AminoAcid_Exp"/>
</dbReference>
<dbReference type="STRING" id="28066.RF819_08695"/>
<evidence type="ECO:0000256" key="6">
    <source>
        <dbReference type="ARBA" id="ARBA00034125"/>
    </source>
</evidence>
<feature type="transmembrane region" description="Helical" evidence="7">
    <location>
        <begin position="122"/>
        <end position="140"/>
    </location>
</feature>
<feature type="domain" description="Threonine/serine exporter-like N-terminal" evidence="8">
    <location>
        <begin position="15"/>
        <end position="252"/>
    </location>
</feature>
<evidence type="ECO:0000256" key="3">
    <source>
        <dbReference type="ARBA" id="ARBA00022692"/>
    </source>
</evidence>
<evidence type="ECO:0000256" key="1">
    <source>
        <dbReference type="ARBA" id="ARBA00004651"/>
    </source>
</evidence>
<dbReference type="OrthoDB" id="9813917at2"/>
<comment type="subcellular location">
    <subcellularLocation>
        <location evidence="1">Cell membrane</location>
        <topology evidence="1">Multi-pass membrane protein</topology>
    </subcellularLocation>
</comment>
<evidence type="ECO:0000256" key="5">
    <source>
        <dbReference type="ARBA" id="ARBA00023136"/>
    </source>
</evidence>